<dbReference type="Pfam" id="PF13469">
    <property type="entry name" value="Sulfotransfer_3"/>
    <property type="match status" value="1"/>
</dbReference>
<dbReference type="Gene3D" id="3.40.50.300">
    <property type="entry name" value="P-loop containing nucleotide triphosphate hydrolases"/>
    <property type="match status" value="1"/>
</dbReference>
<dbReference type="AlphaFoldDB" id="A0A6J7J814"/>
<dbReference type="EMBL" id="CAFAAV010000087">
    <property type="protein sequence ID" value="CAB4819428.1"/>
    <property type="molecule type" value="Genomic_DNA"/>
</dbReference>
<evidence type="ECO:0000313" key="3">
    <source>
        <dbReference type="EMBL" id="CAB4819428.1"/>
    </source>
</evidence>
<evidence type="ECO:0000313" key="6">
    <source>
        <dbReference type="EMBL" id="CAB4970792.1"/>
    </source>
</evidence>
<dbReference type="EMBL" id="CAFBIY010000063">
    <property type="protein sequence ID" value="CAB4850764.1"/>
    <property type="molecule type" value="Genomic_DNA"/>
</dbReference>
<evidence type="ECO:0000313" key="4">
    <source>
        <dbReference type="EMBL" id="CAB4850764.1"/>
    </source>
</evidence>
<dbReference type="SUPFAM" id="SSF52540">
    <property type="entry name" value="P-loop containing nucleoside triphosphate hydrolases"/>
    <property type="match status" value="1"/>
</dbReference>
<proteinExistence type="predicted"/>
<protein>
    <submittedName>
        <fullName evidence="5">Unannotated protein</fullName>
    </submittedName>
</protein>
<dbReference type="InterPro" id="IPR052736">
    <property type="entry name" value="Stf3_sulfotransferase"/>
</dbReference>
<dbReference type="PANTHER" id="PTHR36451:SF1">
    <property type="entry name" value="OMEGA-HYDROXY-BETA-DIHYDROMENAQUINONE-9 SULFOTRANSFERASE STF3"/>
    <property type="match status" value="1"/>
</dbReference>
<evidence type="ECO:0000313" key="5">
    <source>
        <dbReference type="EMBL" id="CAB4939488.1"/>
    </source>
</evidence>
<reference evidence="5" key="1">
    <citation type="submission" date="2020-05" db="EMBL/GenBank/DDBJ databases">
        <authorList>
            <person name="Chiriac C."/>
            <person name="Salcher M."/>
            <person name="Ghai R."/>
            <person name="Kavagutti S V."/>
        </authorList>
    </citation>
    <scope>NUCLEOTIDE SEQUENCE</scope>
</reference>
<dbReference type="EMBL" id="CAESGF010000010">
    <property type="protein sequence ID" value="CAB4364091.1"/>
    <property type="molecule type" value="Genomic_DNA"/>
</dbReference>
<dbReference type="EMBL" id="CAFBMT010000011">
    <property type="protein sequence ID" value="CAB4939488.1"/>
    <property type="molecule type" value="Genomic_DNA"/>
</dbReference>
<name>A0A6J7J814_9ZZZZ</name>
<dbReference type="PANTHER" id="PTHR36451">
    <property type="entry name" value="PAPS-DEPENDENT SULFOTRANSFERASE STF3"/>
    <property type="match status" value="1"/>
</dbReference>
<dbReference type="EMBL" id="CAEZYF010000010">
    <property type="protein sequence ID" value="CAB4725907.1"/>
    <property type="molecule type" value="Genomic_DNA"/>
</dbReference>
<organism evidence="5">
    <name type="scientific">freshwater metagenome</name>
    <dbReference type="NCBI Taxonomy" id="449393"/>
    <lineage>
        <taxon>unclassified sequences</taxon>
        <taxon>metagenomes</taxon>
        <taxon>ecological metagenomes</taxon>
    </lineage>
</organism>
<gene>
    <name evidence="2" type="ORF">UFOPK2656_01770</name>
    <name evidence="3" type="ORF">UFOPK3099_01299</name>
    <name evidence="4" type="ORF">UFOPK3267_01300</name>
    <name evidence="5" type="ORF">UFOPK3651_02055</name>
    <name evidence="6" type="ORF">UFOPK3931_00093</name>
    <name evidence="1" type="ORF">UFOPK4189_01858</name>
</gene>
<evidence type="ECO:0000313" key="1">
    <source>
        <dbReference type="EMBL" id="CAB4364091.1"/>
    </source>
</evidence>
<accession>A0A6J7J814</accession>
<sequence>MTLSIDELESAASAAVGGLTDFGNDDHRPGLAALITAAATSPHAGQALDARVRYTAVDALASRLCSHAAWAARPQCLTAPLAPQLVVLGLPRSGTTALHQILAADPAHQWIPAWLAPRPRPRPTPDKWADQPEYQRAVEAYRVNGPNALHDVGPEDPEECLQIMRQSFVSMLWVSSLALPAYHEWFVTQDERPSYRRYADNLRLIGADDTDRTWLLKNPSHTFGLSAMLHEFPDAVFVHIYRDPADTIVSGCSLIGSMGFGPGGFTAQELGAHRLRIWSLAADRMESARAAAPERTIIDVSYRRFIADPVGTAREIYARLGREYTPVAEAAMQQWRRDRPKDKHGAHRYAAADFGLTAGAIRDRMAGYIERYDID</sequence>
<dbReference type="EMBL" id="CAFBOL010000001">
    <property type="protein sequence ID" value="CAB4970792.1"/>
    <property type="molecule type" value="Genomic_DNA"/>
</dbReference>
<evidence type="ECO:0000313" key="2">
    <source>
        <dbReference type="EMBL" id="CAB4725907.1"/>
    </source>
</evidence>
<dbReference type="InterPro" id="IPR027417">
    <property type="entry name" value="P-loop_NTPase"/>
</dbReference>